<dbReference type="EMBL" id="JXCE01000513">
    <property type="protein sequence ID" value="KPA36934.1"/>
    <property type="molecule type" value="Genomic_DNA"/>
</dbReference>
<protein>
    <submittedName>
        <fullName evidence="3">Acyl-protein thioesterase 1</fullName>
    </submittedName>
</protein>
<dbReference type="GO" id="GO:0005737">
    <property type="term" value="C:cytoplasm"/>
    <property type="evidence" value="ECO:0007669"/>
    <property type="project" value="TreeGrafter"/>
</dbReference>
<dbReference type="Pfam" id="PF02230">
    <property type="entry name" value="Abhydrolase_2"/>
    <property type="match status" value="1"/>
</dbReference>
<reference evidence="3 4" key="1">
    <citation type="submission" date="2015-04" db="EMBL/GenBank/DDBJ databases">
        <title>The draft genome sequence of Fusarium langsethiae, a T-2/HT-2 mycotoxin producer.</title>
        <authorList>
            <person name="Lysoe E."/>
            <person name="Divon H.H."/>
            <person name="Terzi V."/>
            <person name="Orru L."/>
            <person name="Lamontanara A."/>
            <person name="Kolseth A.-K."/>
            <person name="Frandsen R.J."/>
            <person name="Nielsen K."/>
            <person name="Thrane U."/>
        </authorList>
    </citation>
    <scope>NUCLEOTIDE SEQUENCE [LARGE SCALE GENOMIC DNA]</scope>
    <source>
        <strain evidence="3 4">Fl201059</strain>
    </source>
</reference>
<comment type="caution">
    <text evidence="3">The sequence shown here is derived from an EMBL/GenBank/DDBJ whole genome shotgun (WGS) entry which is preliminary data.</text>
</comment>
<proteinExistence type="inferred from homology"/>
<dbReference type="SUPFAM" id="SSF53474">
    <property type="entry name" value="alpha/beta-Hydrolases"/>
    <property type="match status" value="1"/>
</dbReference>
<dbReference type="InterPro" id="IPR050565">
    <property type="entry name" value="LYPA1-2/EST-like"/>
</dbReference>
<feature type="domain" description="Phospholipase/carboxylesterase/thioesterase" evidence="2">
    <location>
        <begin position="18"/>
        <end position="178"/>
    </location>
</feature>
<dbReference type="PANTHER" id="PTHR10655:SF63">
    <property type="entry name" value="PHOSPHOLIPASE_CARBOXYLESTERASE_THIOESTERASE DOMAIN-CONTAINING PROTEIN"/>
    <property type="match status" value="1"/>
</dbReference>
<dbReference type="AlphaFoldDB" id="A0A0N0DBL1"/>
<dbReference type="InterPro" id="IPR003140">
    <property type="entry name" value="PLipase/COase/thioEstase"/>
</dbReference>
<gene>
    <name evidence="3" type="ORF">FLAG1_10269</name>
</gene>
<evidence type="ECO:0000256" key="1">
    <source>
        <dbReference type="ARBA" id="ARBA00006499"/>
    </source>
</evidence>
<name>A0A0N0DBL1_FUSLA</name>
<dbReference type="GO" id="GO:0052689">
    <property type="term" value="F:carboxylic ester hydrolase activity"/>
    <property type="evidence" value="ECO:0007669"/>
    <property type="project" value="TreeGrafter"/>
</dbReference>
<dbReference type="Gene3D" id="3.40.50.1820">
    <property type="entry name" value="alpha/beta hydrolase"/>
    <property type="match status" value="1"/>
</dbReference>
<evidence type="ECO:0000259" key="2">
    <source>
        <dbReference type="Pfam" id="PF02230"/>
    </source>
</evidence>
<dbReference type="OrthoDB" id="2418081at2759"/>
<evidence type="ECO:0000313" key="3">
    <source>
        <dbReference type="EMBL" id="KPA36934.1"/>
    </source>
</evidence>
<organism evidence="3 4">
    <name type="scientific">Fusarium langsethiae</name>
    <dbReference type="NCBI Taxonomy" id="179993"/>
    <lineage>
        <taxon>Eukaryota</taxon>
        <taxon>Fungi</taxon>
        <taxon>Dikarya</taxon>
        <taxon>Ascomycota</taxon>
        <taxon>Pezizomycotina</taxon>
        <taxon>Sordariomycetes</taxon>
        <taxon>Hypocreomycetidae</taxon>
        <taxon>Hypocreales</taxon>
        <taxon>Nectriaceae</taxon>
        <taxon>Fusarium</taxon>
    </lineage>
</organism>
<accession>A0A0N0DBL1</accession>
<keyword evidence="4" id="KW-1185">Reference proteome</keyword>
<dbReference type="GO" id="GO:0008474">
    <property type="term" value="F:palmitoyl-(protein) hydrolase activity"/>
    <property type="evidence" value="ECO:0007669"/>
    <property type="project" value="TreeGrafter"/>
</dbReference>
<evidence type="ECO:0000313" key="4">
    <source>
        <dbReference type="Proteomes" id="UP000037904"/>
    </source>
</evidence>
<dbReference type="PANTHER" id="PTHR10655">
    <property type="entry name" value="LYSOPHOSPHOLIPASE-RELATED"/>
    <property type="match status" value="1"/>
</dbReference>
<dbReference type="Proteomes" id="UP000037904">
    <property type="component" value="Unassembled WGS sequence"/>
</dbReference>
<dbReference type="InterPro" id="IPR029058">
    <property type="entry name" value="AB_hydrolase_fold"/>
</dbReference>
<sequence length="274" mass="30344">MAQFPESGNANLFGPIHIVDSVIKHTHTAILLHGRGSNGPEFAQELFDETLFSDGTNLAQKLPTWRWVFPSSREIWSETFQEDMPAWFEAYSLTDITARQELQIPGIKESTDYVKKVIDAEVESLGGESNRVVLGGISQGGAIAMWTLLQNRTEKPLGAFFGTNTWLPFALSLQGYMSESPVIGKEEGATFVTDMLGQPASQNPGSSTPIFLGHGTDDAYVDVELGRQARDVLIRGGYSVEWKEYKGAELEGHWIQAPEELEDLIQFFTTRLNG</sequence>
<comment type="similarity">
    <text evidence="1">Belongs to the AB hydrolase superfamily. AB hydrolase 2 family.</text>
</comment>